<dbReference type="GO" id="GO:0005737">
    <property type="term" value="C:cytoplasm"/>
    <property type="evidence" value="ECO:0007669"/>
    <property type="project" value="TreeGrafter"/>
</dbReference>
<dbReference type="InterPro" id="IPR011009">
    <property type="entry name" value="Kinase-like_dom_sf"/>
</dbReference>
<protein>
    <submittedName>
        <fullName evidence="4">Uncharacterized protein</fullName>
    </submittedName>
</protein>
<gene>
    <name evidence="4" type="ORF">CAMP_LOCUS8362</name>
</gene>
<dbReference type="GO" id="GO:0004305">
    <property type="term" value="F:ethanolamine kinase activity"/>
    <property type="evidence" value="ECO:0007669"/>
    <property type="project" value="TreeGrafter"/>
</dbReference>
<keyword evidence="5" id="KW-1185">Reference proteome</keyword>
<keyword evidence="2" id="KW-1208">Phospholipid metabolism</keyword>
<dbReference type="AlphaFoldDB" id="A0A9P1IJF2"/>
<sequence>MRHIFENGDDVSKIRKSLELGQEFLSGNWNFLEEKDIEIRKILGGQSNLLHLVSTNNPKKLRPDEPAKFLVRIHCQPLTAQQIAQDVLVFAVLAERGLGPKIYGFFEGGRLEEYLESRTFNESDVRIEENAHKIGETYRKFHSLQLPISKKPQAILKMREWLEDFKNLGGEYHEVIQNQVDFPEAPKILTINDLQNELDEFEKMCGIFEDTVVFSHNDLAAMNILELNDSNDLIFIDFEYASYNWRGFDLGMHLSEHAYDYRTTVPPFYMLDASMYENNPNVRIVCSSYLKNTRDSVEDLIEECQFFWSLCNMFFGIWSLRNYTAKIDNGIDLRSNASDRFALYFHMKNRSIEIFENRKNY</sequence>
<reference evidence="4" key="1">
    <citation type="submission" date="2022-11" db="EMBL/GenBank/DDBJ databases">
        <authorList>
            <person name="Kikuchi T."/>
        </authorList>
    </citation>
    <scope>NUCLEOTIDE SEQUENCE</scope>
    <source>
        <strain evidence="4">PS1010</strain>
    </source>
</reference>
<dbReference type="OrthoDB" id="3649325at2759"/>
<evidence type="ECO:0000256" key="2">
    <source>
        <dbReference type="ARBA" id="ARBA00023264"/>
    </source>
</evidence>
<accession>A0A9P1IJF2</accession>
<proteinExistence type="inferred from homology"/>
<keyword evidence="1" id="KW-0444">Lipid biosynthesis</keyword>
<dbReference type="PANTHER" id="PTHR22603:SF30">
    <property type="entry name" value="CHOLINE_ETHANOLAMINE KINASE"/>
    <property type="match status" value="1"/>
</dbReference>
<comment type="similarity">
    <text evidence="3">Belongs to the choline/ethanolamine kinase family.</text>
</comment>
<keyword evidence="1" id="KW-0443">Lipid metabolism</keyword>
<evidence type="ECO:0000313" key="4">
    <source>
        <dbReference type="EMBL" id="CAI5445725.1"/>
    </source>
</evidence>
<dbReference type="Gene3D" id="3.30.200.20">
    <property type="entry name" value="Phosphorylase Kinase, domain 1"/>
    <property type="match status" value="1"/>
</dbReference>
<dbReference type="EMBL" id="CANHGI010000003">
    <property type="protein sequence ID" value="CAI5445725.1"/>
    <property type="molecule type" value="Genomic_DNA"/>
</dbReference>
<dbReference type="GO" id="GO:0004103">
    <property type="term" value="F:choline kinase activity"/>
    <property type="evidence" value="ECO:0007669"/>
    <property type="project" value="TreeGrafter"/>
</dbReference>
<evidence type="ECO:0000256" key="1">
    <source>
        <dbReference type="ARBA" id="ARBA00023209"/>
    </source>
</evidence>
<dbReference type="Proteomes" id="UP001152747">
    <property type="component" value="Unassembled WGS sequence"/>
</dbReference>
<organism evidence="4 5">
    <name type="scientific">Caenorhabditis angaria</name>
    <dbReference type="NCBI Taxonomy" id="860376"/>
    <lineage>
        <taxon>Eukaryota</taxon>
        <taxon>Metazoa</taxon>
        <taxon>Ecdysozoa</taxon>
        <taxon>Nematoda</taxon>
        <taxon>Chromadorea</taxon>
        <taxon>Rhabditida</taxon>
        <taxon>Rhabditina</taxon>
        <taxon>Rhabditomorpha</taxon>
        <taxon>Rhabditoidea</taxon>
        <taxon>Rhabditidae</taxon>
        <taxon>Peloderinae</taxon>
        <taxon>Caenorhabditis</taxon>
    </lineage>
</organism>
<dbReference type="GO" id="GO:0006646">
    <property type="term" value="P:phosphatidylethanolamine biosynthetic process"/>
    <property type="evidence" value="ECO:0007669"/>
    <property type="project" value="TreeGrafter"/>
</dbReference>
<dbReference type="Gene3D" id="3.90.1200.10">
    <property type="match status" value="1"/>
</dbReference>
<evidence type="ECO:0000313" key="5">
    <source>
        <dbReference type="Proteomes" id="UP001152747"/>
    </source>
</evidence>
<evidence type="ECO:0000256" key="3">
    <source>
        <dbReference type="ARBA" id="ARBA00038211"/>
    </source>
</evidence>
<dbReference type="PANTHER" id="PTHR22603">
    <property type="entry name" value="CHOLINE/ETHANOALAMINE KINASE"/>
    <property type="match status" value="1"/>
</dbReference>
<comment type="caution">
    <text evidence="4">The sequence shown here is derived from an EMBL/GenBank/DDBJ whole genome shotgun (WGS) entry which is preliminary data.</text>
</comment>
<dbReference type="SUPFAM" id="SSF56112">
    <property type="entry name" value="Protein kinase-like (PK-like)"/>
    <property type="match status" value="1"/>
</dbReference>
<dbReference type="Pfam" id="PF01633">
    <property type="entry name" value="Choline_kinase"/>
    <property type="match status" value="1"/>
</dbReference>
<name>A0A9P1IJF2_9PELO</name>
<keyword evidence="1" id="KW-0594">Phospholipid biosynthesis</keyword>